<reference evidence="2 3" key="1">
    <citation type="journal article" date="2013" name="Genome Announc.">
        <title>Complete Genome Sequence of the Carbazole Degrader Pseudomonas resinovorans Strain CA10 (NBRC 106553).</title>
        <authorList>
            <person name="Shintani M."/>
            <person name="Hosoyama A."/>
            <person name="Ohji S."/>
            <person name="Tsuchikane K."/>
            <person name="Takarada H."/>
            <person name="Yamazoe A."/>
            <person name="Fujita N."/>
            <person name="Nojiri H."/>
        </authorList>
    </citation>
    <scope>NUCLEOTIDE SEQUENCE [LARGE SCALE GENOMIC DNA]</scope>
    <source>
        <strain evidence="2 3">NBRC 106553</strain>
    </source>
</reference>
<proteinExistence type="predicted"/>
<sequence length="117" mass="13917">MRKPPIDEEHLEFSRALRRTSTDAELYLWHRLRGRQLQGLKFRRQHPVGPFVLDFYCMETCLAVEIDGGQHYLDPRRDQLRDGWLAEQGIRVLRFSSREALRETEAVLERILQAAKR</sequence>
<dbReference type="HOGENOM" id="CLU_107928_2_0_6"/>
<dbReference type="InterPro" id="IPR011335">
    <property type="entry name" value="Restrct_endonuc-II-like"/>
</dbReference>
<dbReference type="CDD" id="cd01038">
    <property type="entry name" value="Endonuclease_DUF559"/>
    <property type="match status" value="1"/>
</dbReference>
<dbReference type="Proteomes" id="UP000015503">
    <property type="component" value="Chromosome"/>
</dbReference>
<dbReference type="InterPro" id="IPR007569">
    <property type="entry name" value="DUF559"/>
</dbReference>
<dbReference type="STRING" id="1245471.PCA10_08700"/>
<dbReference type="SUPFAM" id="SSF52980">
    <property type="entry name" value="Restriction endonuclease-like"/>
    <property type="match status" value="1"/>
</dbReference>
<evidence type="ECO:0000313" key="3">
    <source>
        <dbReference type="Proteomes" id="UP000015503"/>
    </source>
</evidence>
<protein>
    <recommendedName>
        <fullName evidence="1">DUF559 domain-containing protein</fullName>
    </recommendedName>
</protein>
<dbReference type="InterPro" id="IPR047216">
    <property type="entry name" value="Endonuclease_DUF559_bact"/>
</dbReference>
<evidence type="ECO:0000259" key="1">
    <source>
        <dbReference type="Pfam" id="PF04480"/>
    </source>
</evidence>
<keyword evidence="3" id="KW-1185">Reference proteome</keyword>
<evidence type="ECO:0000313" key="2">
    <source>
        <dbReference type="EMBL" id="BAN46602.1"/>
    </source>
</evidence>
<dbReference type="EMBL" id="AP013068">
    <property type="protein sequence ID" value="BAN46602.1"/>
    <property type="molecule type" value="Genomic_DNA"/>
</dbReference>
<dbReference type="RefSeq" id="WP_016490804.1">
    <property type="nucleotide sequence ID" value="NC_021499.1"/>
</dbReference>
<accession>S6ACN7</accession>
<name>S6ACN7_METRE</name>
<dbReference type="OrthoDB" id="9798754at2"/>
<dbReference type="AlphaFoldDB" id="S6ACN7"/>
<dbReference type="Pfam" id="PF04480">
    <property type="entry name" value="DUF559"/>
    <property type="match status" value="1"/>
</dbReference>
<gene>
    <name evidence="2" type="ORF">PCA10_08700</name>
</gene>
<organism evidence="2 3">
    <name type="scientific">Metapseudomonas resinovorans NBRC 106553</name>
    <dbReference type="NCBI Taxonomy" id="1245471"/>
    <lineage>
        <taxon>Bacteria</taxon>
        <taxon>Pseudomonadati</taxon>
        <taxon>Pseudomonadota</taxon>
        <taxon>Gammaproteobacteria</taxon>
        <taxon>Pseudomonadales</taxon>
        <taxon>Pseudomonadaceae</taxon>
        <taxon>Metapseudomonas</taxon>
    </lineage>
</organism>
<dbReference type="PANTHER" id="PTHR38590">
    <property type="entry name" value="BLL0828 PROTEIN"/>
    <property type="match status" value="1"/>
</dbReference>
<dbReference type="PANTHER" id="PTHR38590:SF1">
    <property type="entry name" value="BLL0828 PROTEIN"/>
    <property type="match status" value="1"/>
</dbReference>
<feature type="domain" description="DUF559" evidence="1">
    <location>
        <begin position="11"/>
        <end position="114"/>
    </location>
</feature>
<dbReference type="Gene3D" id="3.40.960.10">
    <property type="entry name" value="VSR Endonuclease"/>
    <property type="match status" value="1"/>
</dbReference>
<dbReference type="eggNOG" id="COG2852">
    <property type="taxonomic scope" value="Bacteria"/>
</dbReference>
<dbReference type="KEGG" id="pre:PCA10_08700"/>